<evidence type="ECO:0008006" key="3">
    <source>
        <dbReference type="Google" id="ProtNLM"/>
    </source>
</evidence>
<sequence length="164" mass="18197">MRVVIKISAIFIIAGLFNEEVKAQKKISSERLNMISLAGGLVRGTGSYSDVAILGYRYQLLEKIRAGADLGHAKREYIIAGSTDFVYSQYRSVEWYWTVSAGYRKGNGSYSSNKELNGDGEYLRHFVYQVNPIAMRIGNGQVSGFGELGWGYKGLLNLGAAFKF</sequence>
<dbReference type="RefSeq" id="WP_184624008.1">
    <property type="nucleotide sequence ID" value="NZ_JACHCC010000003.1"/>
</dbReference>
<comment type="caution">
    <text evidence="1">The sequence shown here is derived from an EMBL/GenBank/DDBJ whole genome shotgun (WGS) entry which is preliminary data.</text>
</comment>
<gene>
    <name evidence="1" type="ORF">HDF25_001415</name>
</gene>
<name>A0A7X0J1B3_9SPHI</name>
<protein>
    <recommendedName>
        <fullName evidence="3">Outer membrane protein beta-barrel domain-containing protein</fullName>
    </recommendedName>
</protein>
<dbReference type="AlphaFoldDB" id="A0A7X0J1B3"/>
<evidence type="ECO:0000313" key="2">
    <source>
        <dbReference type="Proteomes" id="UP000521017"/>
    </source>
</evidence>
<proteinExistence type="predicted"/>
<dbReference type="EMBL" id="JACHCC010000003">
    <property type="protein sequence ID" value="MBB6499274.1"/>
    <property type="molecule type" value="Genomic_DNA"/>
</dbReference>
<organism evidence="1 2">
    <name type="scientific">Pedobacter cryoconitis</name>
    <dbReference type="NCBI Taxonomy" id="188932"/>
    <lineage>
        <taxon>Bacteria</taxon>
        <taxon>Pseudomonadati</taxon>
        <taxon>Bacteroidota</taxon>
        <taxon>Sphingobacteriia</taxon>
        <taxon>Sphingobacteriales</taxon>
        <taxon>Sphingobacteriaceae</taxon>
        <taxon>Pedobacter</taxon>
    </lineage>
</organism>
<dbReference type="Proteomes" id="UP000521017">
    <property type="component" value="Unassembled WGS sequence"/>
</dbReference>
<evidence type="ECO:0000313" key="1">
    <source>
        <dbReference type="EMBL" id="MBB6499274.1"/>
    </source>
</evidence>
<reference evidence="1 2" key="1">
    <citation type="submission" date="2020-08" db="EMBL/GenBank/DDBJ databases">
        <title>Genomic Encyclopedia of Type Strains, Phase IV (KMG-V): Genome sequencing to study the core and pangenomes of soil and plant-associated prokaryotes.</title>
        <authorList>
            <person name="Whitman W."/>
        </authorList>
    </citation>
    <scope>NUCLEOTIDE SEQUENCE [LARGE SCALE GENOMIC DNA]</scope>
    <source>
        <strain evidence="1 2">M2T3</strain>
    </source>
</reference>
<accession>A0A7X0J1B3</accession>